<dbReference type="InterPro" id="IPR013103">
    <property type="entry name" value="RVT_2"/>
</dbReference>
<dbReference type="CDD" id="cd09272">
    <property type="entry name" value="RNase_HI_RT_Ty1"/>
    <property type="match status" value="1"/>
</dbReference>
<feature type="domain" description="Reverse transcriptase Ty1/copia-type" evidence="1">
    <location>
        <begin position="50"/>
        <end position="168"/>
    </location>
</feature>
<protein>
    <submittedName>
        <fullName evidence="2">Cysteine-rich RLK (Receptor-like protein kinase) 8</fullName>
    </submittedName>
</protein>
<dbReference type="PANTHER" id="PTHR11439">
    <property type="entry name" value="GAG-POL-RELATED RETROTRANSPOSON"/>
    <property type="match status" value="1"/>
</dbReference>
<dbReference type="GO" id="GO:0016301">
    <property type="term" value="F:kinase activity"/>
    <property type="evidence" value="ECO:0007669"/>
    <property type="project" value="UniProtKB-KW"/>
</dbReference>
<comment type="caution">
    <text evidence="2">The sequence shown here is derived from an EMBL/GenBank/DDBJ whole genome shotgun (WGS) entry which is preliminary data.</text>
</comment>
<gene>
    <name evidence="2" type="ORF">E5676_scaffold333G001430</name>
</gene>
<dbReference type="EMBL" id="SSTD01005204">
    <property type="protein sequence ID" value="TYK22246.1"/>
    <property type="molecule type" value="Genomic_DNA"/>
</dbReference>
<organism evidence="2 3">
    <name type="scientific">Cucumis melo var. makuwa</name>
    <name type="common">Oriental melon</name>
    <dbReference type="NCBI Taxonomy" id="1194695"/>
    <lineage>
        <taxon>Eukaryota</taxon>
        <taxon>Viridiplantae</taxon>
        <taxon>Streptophyta</taxon>
        <taxon>Embryophyta</taxon>
        <taxon>Tracheophyta</taxon>
        <taxon>Spermatophyta</taxon>
        <taxon>Magnoliopsida</taxon>
        <taxon>eudicotyledons</taxon>
        <taxon>Gunneridae</taxon>
        <taxon>Pentapetalae</taxon>
        <taxon>rosids</taxon>
        <taxon>fabids</taxon>
        <taxon>Cucurbitales</taxon>
        <taxon>Cucurbitaceae</taxon>
        <taxon>Benincaseae</taxon>
        <taxon>Cucumis</taxon>
    </lineage>
</organism>
<dbReference type="Proteomes" id="UP000321947">
    <property type="component" value="Unassembled WGS sequence"/>
</dbReference>
<keyword evidence="2" id="KW-0808">Transferase</keyword>
<reference evidence="2 3" key="1">
    <citation type="submission" date="2019-08" db="EMBL/GenBank/DDBJ databases">
        <title>Draft genome sequences of two oriental melons (Cucumis melo L. var makuwa).</title>
        <authorList>
            <person name="Kwon S.-Y."/>
        </authorList>
    </citation>
    <scope>NUCLEOTIDE SEQUENCE [LARGE SCALE GENOMIC DNA]</scope>
    <source>
        <strain evidence="3">cv. Chang Bougi</strain>
        <tissue evidence="2">Leaf</tissue>
    </source>
</reference>
<accession>A0A5D3DF80</accession>
<sequence length="301" mass="34376">MVSERGKDETLDIGVDETQTNTTAIMDATVAAAMEMLLHHIQKTSTITSSRAWFDRFTIFVKSQGYNQGHSNHTLFTKVFKAEKIVVLIVYVDDIVILSGDDIVEIIQMKKRMGNEFEIKDLENLKYFLGMEVARSKEGISVPQRKYTFGLLTHASMLGYRYVDTPIEFNYISYVVSVVIQFMQAPYEKHMEAFNKILRYLKTTLGKGLMFRKKNMKAIEAYTDSDHTGSKKQGVVTRSSAETKYGVMSLGISEEIWLKKVLSNLHQDCEVSMKLFCDNKAVISIVNDPVQHDRNKHVEID</sequence>
<keyword evidence="2" id="KW-0675">Receptor</keyword>
<name>A0A5D3DF80_CUCMM</name>
<evidence type="ECO:0000313" key="2">
    <source>
        <dbReference type="EMBL" id="TYK22246.1"/>
    </source>
</evidence>
<dbReference type="SUPFAM" id="SSF56672">
    <property type="entry name" value="DNA/RNA polymerases"/>
    <property type="match status" value="1"/>
</dbReference>
<dbReference type="Pfam" id="PF07727">
    <property type="entry name" value="RVT_2"/>
    <property type="match status" value="1"/>
</dbReference>
<keyword evidence="2" id="KW-0418">Kinase</keyword>
<dbReference type="InterPro" id="IPR043502">
    <property type="entry name" value="DNA/RNA_pol_sf"/>
</dbReference>
<dbReference type="AlphaFoldDB" id="A0A5D3DF80"/>
<evidence type="ECO:0000259" key="1">
    <source>
        <dbReference type="Pfam" id="PF07727"/>
    </source>
</evidence>
<proteinExistence type="predicted"/>
<dbReference type="PANTHER" id="PTHR11439:SF440">
    <property type="entry name" value="INTEGRASE CATALYTIC DOMAIN-CONTAINING PROTEIN"/>
    <property type="match status" value="1"/>
</dbReference>
<evidence type="ECO:0000313" key="3">
    <source>
        <dbReference type="Proteomes" id="UP000321947"/>
    </source>
</evidence>